<dbReference type="AlphaFoldDB" id="A0AAW1XWK3"/>
<evidence type="ECO:0000313" key="1">
    <source>
        <dbReference type="EMBL" id="KAK9940631.1"/>
    </source>
</evidence>
<accession>A0AAW1XWK3</accession>
<organism evidence="1 2">
    <name type="scientific">Rubus argutus</name>
    <name type="common">Southern blackberry</name>
    <dbReference type="NCBI Taxonomy" id="59490"/>
    <lineage>
        <taxon>Eukaryota</taxon>
        <taxon>Viridiplantae</taxon>
        <taxon>Streptophyta</taxon>
        <taxon>Embryophyta</taxon>
        <taxon>Tracheophyta</taxon>
        <taxon>Spermatophyta</taxon>
        <taxon>Magnoliopsida</taxon>
        <taxon>eudicotyledons</taxon>
        <taxon>Gunneridae</taxon>
        <taxon>Pentapetalae</taxon>
        <taxon>rosids</taxon>
        <taxon>fabids</taxon>
        <taxon>Rosales</taxon>
        <taxon>Rosaceae</taxon>
        <taxon>Rosoideae</taxon>
        <taxon>Rosoideae incertae sedis</taxon>
        <taxon>Rubus</taxon>
    </lineage>
</organism>
<comment type="caution">
    <text evidence="1">The sequence shown here is derived from an EMBL/GenBank/DDBJ whole genome shotgun (WGS) entry which is preliminary data.</text>
</comment>
<keyword evidence="2" id="KW-1185">Reference proteome</keyword>
<name>A0AAW1XWK3_RUBAR</name>
<dbReference type="Pfam" id="PF04578">
    <property type="entry name" value="DUF594"/>
    <property type="match status" value="1"/>
</dbReference>
<gene>
    <name evidence="1" type="ORF">M0R45_017282</name>
</gene>
<protein>
    <recommendedName>
        <fullName evidence="3">DUF4220 domain-containing protein</fullName>
    </recommendedName>
</protein>
<evidence type="ECO:0008006" key="3">
    <source>
        <dbReference type="Google" id="ProtNLM"/>
    </source>
</evidence>
<dbReference type="PANTHER" id="PTHR31325">
    <property type="entry name" value="OS01G0798800 PROTEIN-RELATED"/>
    <property type="match status" value="1"/>
</dbReference>
<dbReference type="Proteomes" id="UP001457282">
    <property type="component" value="Unassembled WGS sequence"/>
</dbReference>
<reference evidence="1 2" key="1">
    <citation type="journal article" date="2023" name="G3 (Bethesda)">
        <title>A chromosome-length genome assembly and annotation of blackberry (Rubus argutus, cv. 'Hillquist').</title>
        <authorList>
            <person name="Bruna T."/>
            <person name="Aryal R."/>
            <person name="Dudchenko O."/>
            <person name="Sargent D.J."/>
            <person name="Mead D."/>
            <person name="Buti M."/>
            <person name="Cavallini A."/>
            <person name="Hytonen T."/>
            <person name="Andres J."/>
            <person name="Pham M."/>
            <person name="Weisz D."/>
            <person name="Mascagni F."/>
            <person name="Usai G."/>
            <person name="Natali L."/>
            <person name="Bassil N."/>
            <person name="Fernandez G.E."/>
            <person name="Lomsadze A."/>
            <person name="Armour M."/>
            <person name="Olukolu B."/>
            <person name="Poorten T."/>
            <person name="Britton C."/>
            <person name="Davik J."/>
            <person name="Ashrafi H."/>
            <person name="Aiden E.L."/>
            <person name="Borodovsky M."/>
            <person name="Worthington M."/>
        </authorList>
    </citation>
    <scope>NUCLEOTIDE SEQUENCE [LARGE SCALE GENOMIC DNA]</scope>
    <source>
        <strain evidence="1">PI 553951</strain>
    </source>
</reference>
<sequence>MEQFNLIDFCLKEKPPKCAGIQRVLGIYEMAEKYWLEATFDKSILLWHIATDLCFYSDLDRYNHQAYPNSESKLTISKLLSEYMMYILAMRHFMLPKGIGKIRFRDTCTEATNFFEKRRDIITNGSSHARQALLGVNTELDPEAIIGDRSKTVLFEGCRLAKQLKSLETELEWTNEDKWELISQVWIEMLCYAASQCGWKEHGQQLRRGGELLTHVCLLMANLGLSEQFQIKRGTPTVGIITP</sequence>
<dbReference type="InterPro" id="IPR007658">
    <property type="entry name" value="DUF594"/>
</dbReference>
<proteinExistence type="predicted"/>
<dbReference type="EMBL" id="JBEDUW010000003">
    <property type="protein sequence ID" value="KAK9940631.1"/>
    <property type="molecule type" value="Genomic_DNA"/>
</dbReference>
<evidence type="ECO:0000313" key="2">
    <source>
        <dbReference type="Proteomes" id="UP001457282"/>
    </source>
</evidence>